<evidence type="ECO:0008006" key="4">
    <source>
        <dbReference type="Google" id="ProtNLM"/>
    </source>
</evidence>
<dbReference type="EMBL" id="MU853348">
    <property type="protein sequence ID" value="KAK4110942.1"/>
    <property type="molecule type" value="Genomic_DNA"/>
</dbReference>
<feature type="region of interest" description="Disordered" evidence="1">
    <location>
        <begin position="342"/>
        <end position="383"/>
    </location>
</feature>
<dbReference type="GeneID" id="89932933"/>
<feature type="region of interest" description="Disordered" evidence="1">
    <location>
        <begin position="192"/>
        <end position="214"/>
    </location>
</feature>
<evidence type="ECO:0000313" key="3">
    <source>
        <dbReference type="Proteomes" id="UP001302812"/>
    </source>
</evidence>
<proteinExistence type="predicted"/>
<organism evidence="2 3">
    <name type="scientific">Canariomyces notabilis</name>
    <dbReference type="NCBI Taxonomy" id="2074819"/>
    <lineage>
        <taxon>Eukaryota</taxon>
        <taxon>Fungi</taxon>
        <taxon>Dikarya</taxon>
        <taxon>Ascomycota</taxon>
        <taxon>Pezizomycotina</taxon>
        <taxon>Sordariomycetes</taxon>
        <taxon>Sordariomycetidae</taxon>
        <taxon>Sordariales</taxon>
        <taxon>Chaetomiaceae</taxon>
        <taxon>Canariomyces</taxon>
    </lineage>
</organism>
<dbReference type="Proteomes" id="UP001302812">
    <property type="component" value="Unassembled WGS sequence"/>
</dbReference>
<comment type="caution">
    <text evidence="2">The sequence shown here is derived from an EMBL/GenBank/DDBJ whole genome shotgun (WGS) entry which is preliminary data.</text>
</comment>
<dbReference type="RefSeq" id="XP_064668512.1">
    <property type="nucleotide sequence ID" value="XM_064808810.1"/>
</dbReference>
<protein>
    <recommendedName>
        <fullName evidence="4">Fungal N-terminal domain-containing protein</fullName>
    </recommendedName>
</protein>
<evidence type="ECO:0000313" key="2">
    <source>
        <dbReference type="EMBL" id="KAK4110942.1"/>
    </source>
</evidence>
<evidence type="ECO:0000256" key="1">
    <source>
        <dbReference type="SAM" id="MobiDB-lite"/>
    </source>
</evidence>
<accession>A0AAN6QIM9</accession>
<dbReference type="AlphaFoldDB" id="A0AAN6QIM9"/>
<gene>
    <name evidence="2" type="ORF">N656DRAFT_186565</name>
</gene>
<reference evidence="2" key="2">
    <citation type="submission" date="2023-05" db="EMBL/GenBank/DDBJ databases">
        <authorList>
            <consortium name="Lawrence Berkeley National Laboratory"/>
            <person name="Steindorff A."/>
            <person name="Hensen N."/>
            <person name="Bonometti L."/>
            <person name="Westerberg I."/>
            <person name="Brannstrom I.O."/>
            <person name="Guillou S."/>
            <person name="Cros-Aarteil S."/>
            <person name="Calhoun S."/>
            <person name="Haridas S."/>
            <person name="Kuo A."/>
            <person name="Mondo S."/>
            <person name="Pangilinan J."/>
            <person name="Riley R."/>
            <person name="Labutti K."/>
            <person name="Andreopoulos B."/>
            <person name="Lipzen A."/>
            <person name="Chen C."/>
            <person name="Yanf M."/>
            <person name="Daum C."/>
            <person name="Ng V."/>
            <person name="Clum A."/>
            <person name="Ohm R."/>
            <person name="Martin F."/>
            <person name="Silar P."/>
            <person name="Natvig D."/>
            <person name="Lalanne C."/>
            <person name="Gautier V."/>
            <person name="Ament-Velasquez S.L."/>
            <person name="Kruys A."/>
            <person name="Hutchinson M.I."/>
            <person name="Powell A.J."/>
            <person name="Barry K."/>
            <person name="Miller A.N."/>
            <person name="Grigoriev I.V."/>
            <person name="Debuchy R."/>
            <person name="Gladieux P."/>
            <person name="Thoren M.H."/>
            <person name="Johannesson H."/>
        </authorList>
    </citation>
    <scope>NUCLEOTIDE SEQUENCE</scope>
    <source>
        <strain evidence="2">CBS 508.74</strain>
    </source>
</reference>
<reference evidence="2" key="1">
    <citation type="journal article" date="2023" name="Mol. Phylogenet. Evol.">
        <title>Genome-scale phylogeny and comparative genomics of the fungal order Sordariales.</title>
        <authorList>
            <person name="Hensen N."/>
            <person name="Bonometti L."/>
            <person name="Westerberg I."/>
            <person name="Brannstrom I.O."/>
            <person name="Guillou S."/>
            <person name="Cros-Aarteil S."/>
            <person name="Calhoun S."/>
            <person name="Haridas S."/>
            <person name="Kuo A."/>
            <person name="Mondo S."/>
            <person name="Pangilinan J."/>
            <person name="Riley R."/>
            <person name="LaButti K."/>
            <person name="Andreopoulos B."/>
            <person name="Lipzen A."/>
            <person name="Chen C."/>
            <person name="Yan M."/>
            <person name="Daum C."/>
            <person name="Ng V."/>
            <person name="Clum A."/>
            <person name="Steindorff A."/>
            <person name="Ohm R.A."/>
            <person name="Martin F."/>
            <person name="Silar P."/>
            <person name="Natvig D.O."/>
            <person name="Lalanne C."/>
            <person name="Gautier V."/>
            <person name="Ament-Velasquez S.L."/>
            <person name="Kruys A."/>
            <person name="Hutchinson M.I."/>
            <person name="Powell A.J."/>
            <person name="Barry K."/>
            <person name="Miller A.N."/>
            <person name="Grigoriev I.V."/>
            <person name="Debuchy R."/>
            <person name="Gladieux P."/>
            <person name="Hiltunen Thoren M."/>
            <person name="Johannesson H."/>
        </authorList>
    </citation>
    <scope>NUCLEOTIDE SEQUENCE</scope>
    <source>
        <strain evidence="2">CBS 508.74</strain>
    </source>
</reference>
<name>A0AAN6QIM9_9PEZI</name>
<keyword evidence="3" id="KW-1185">Reference proteome</keyword>
<sequence>MDPFSITVGCISLLDAASHAIVQIKNLTKSFLDAPSEMTVISGHLKQLTRILEPWRGSSCRLEPNATLSYDYYEANEKDNHIKDEINCCLEVLEELGSLLDRCRDSRIKWAVKRKAEAQRIEKLLKDHIKQLTLALNLDVSVVARDIKMDTDMILDSQIRIEARLDRLTYEVSRLHGSQSAGELSLECTESLQWRDSPEPGSPSTGTSVPATESVQDSIYGETWTASESSPITDSSTVIQAQEAQSLPFPDETISNEKSMFSTFWCSWPSFQYNNPWCLPQTSIKEASCETFTSWLQPSAVGDGVFAPSPSLSSPIRSQQKADSASQIIREQFKCRTWALAGKSSVGSKPPAVRLDENRKNTTQIAESSKQRLRLKASMASQG</sequence>